<accession>A0A1H0YTT4</accession>
<proteinExistence type="predicted"/>
<dbReference type="OrthoDB" id="9932469at2"/>
<evidence type="ECO:0000313" key="1">
    <source>
        <dbReference type="EMBL" id="SDQ18589.1"/>
    </source>
</evidence>
<dbReference type="AlphaFoldDB" id="A0A1H0YTT4"/>
<name>A0A1H0YTT4_9LACT</name>
<dbReference type="Proteomes" id="UP000199481">
    <property type="component" value="Unassembled WGS sequence"/>
</dbReference>
<protein>
    <submittedName>
        <fullName evidence="1">Uncharacterized protein</fullName>
    </submittedName>
</protein>
<organism evidence="1 2">
    <name type="scientific">Carnobacterium viridans</name>
    <dbReference type="NCBI Taxonomy" id="174587"/>
    <lineage>
        <taxon>Bacteria</taxon>
        <taxon>Bacillati</taxon>
        <taxon>Bacillota</taxon>
        <taxon>Bacilli</taxon>
        <taxon>Lactobacillales</taxon>
        <taxon>Carnobacteriaceae</taxon>
        <taxon>Carnobacterium</taxon>
    </lineage>
</organism>
<evidence type="ECO:0000313" key="2">
    <source>
        <dbReference type="Proteomes" id="UP000199481"/>
    </source>
</evidence>
<dbReference type="RefSeq" id="WP_089976019.1">
    <property type="nucleotide sequence ID" value="NZ_CP084916.1"/>
</dbReference>
<gene>
    <name evidence="1" type="ORF">SAMN04487752_1152</name>
</gene>
<sequence>MANVYQIPHKYDMSRYHQVDTKSPVKTAFQIGSNSELKVVSLHENGLVTFSDEKQREFWSSRPLTDNGDRTLSFNG</sequence>
<keyword evidence="2" id="KW-1185">Reference proteome</keyword>
<dbReference type="EMBL" id="FNJW01000008">
    <property type="protein sequence ID" value="SDQ18589.1"/>
    <property type="molecule type" value="Genomic_DNA"/>
</dbReference>
<reference evidence="2" key="1">
    <citation type="submission" date="2016-10" db="EMBL/GenBank/DDBJ databases">
        <authorList>
            <person name="Varghese N."/>
            <person name="Submissions S."/>
        </authorList>
    </citation>
    <scope>NUCLEOTIDE SEQUENCE [LARGE SCALE GENOMIC DNA]</scope>
    <source>
        <strain evidence="2">MPL-11</strain>
    </source>
</reference>